<evidence type="ECO:0000313" key="2">
    <source>
        <dbReference type="EMBL" id="SVC71255.1"/>
    </source>
</evidence>
<reference evidence="2" key="1">
    <citation type="submission" date="2018-05" db="EMBL/GenBank/DDBJ databases">
        <authorList>
            <person name="Lanie J.A."/>
            <person name="Ng W.-L."/>
            <person name="Kazmierczak K.M."/>
            <person name="Andrzejewski T.M."/>
            <person name="Davidsen T.M."/>
            <person name="Wayne K.J."/>
            <person name="Tettelin H."/>
            <person name="Glass J.I."/>
            <person name="Rusch D."/>
            <person name="Podicherti R."/>
            <person name="Tsui H.-C.T."/>
            <person name="Winkler M.E."/>
        </authorList>
    </citation>
    <scope>NUCLEOTIDE SEQUENCE</scope>
</reference>
<dbReference type="InterPro" id="IPR002822">
    <property type="entry name" value="Ni_insertion"/>
</dbReference>
<name>A0A382PF59_9ZZZZ</name>
<dbReference type="Pfam" id="PF01969">
    <property type="entry name" value="Ni_insertion"/>
    <property type="match status" value="1"/>
</dbReference>
<accession>A0A382PF59</accession>
<dbReference type="AlphaFoldDB" id="A0A382PF59"/>
<feature type="compositionally biased region" description="Basic and acidic residues" evidence="1">
    <location>
        <begin position="62"/>
        <end position="75"/>
    </location>
</feature>
<evidence type="ECO:0000256" key="1">
    <source>
        <dbReference type="SAM" id="MobiDB-lite"/>
    </source>
</evidence>
<dbReference type="EMBL" id="UINC01106526">
    <property type="protein sequence ID" value="SVC71255.1"/>
    <property type="molecule type" value="Genomic_DNA"/>
</dbReference>
<proteinExistence type="predicted"/>
<sequence length="82" mass="8532">MKAAYVNAIGGASGDMLLASLVDSGLDLVELSSALASVGVEGFELEALSGDRQGVKGTHLDVNIDREDPGKRTPEDFIDIVN</sequence>
<evidence type="ECO:0008006" key="3">
    <source>
        <dbReference type="Google" id="ProtNLM"/>
    </source>
</evidence>
<organism evidence="2">
    <name type="scientific">marine metagenome</name>
    <dbReference type="NCBI Taxonomy" id="408172"/>
    <lineage>
        <taxon>unclassified sequences</taxon>
        <taxon>metagenomes</taxon>
        <taxon>ecological metagenomes</taxon>
    </lineage>
</organism>
<feature type="region of interest" description="Disordered" evidence="1">
    <location>
        <begin position="62"/>
        <end position="82"/>
    </location>
</feature>
<protein>
    <recommendedName>
        <fullName evidence="3">LarC family nickel insertion protein</fullName>
    </recommendedName>
</protein>
<feature type="non-terminal residue" evidence="2">
    <location>
        <position position="82"/>
    </location>
</feature>
<gene>
    <name evidence="2" type="ORF">METZ01_LOCUS324109</name>
</gene>